<evidence type="ECO:0000313" key="3">
    <source>
        <dbReference type="Proteomes" id="UP000035680"/>
    </source>
</evidence>
<dbReference type="SUPFAM" id="SSF48350">
    <property type="entry name" value="GTPase activation domain, GAP"/>
    <property type="match status" value="1"/>
</dbReference>
<dbReference type="InterPro" id="IPR008936">
    <property type="entry name" value="Rho_GTPase_activation_prot"/>
</dbReference>
<accession>A0A0K0F727</accession>
<keyword evidence="3" id="KW-1185">Reference proteome</keyword>
<reference evidence="3" key="1">
    <citation type="submission" date="2014-07" db="EMBL/GenBank/DDBJ databases">
        <authorList>
            <person name="Martin A.A"/>
            <person name="De Silva N."/>
        </authorList>
    </citation>
    <scope>NUCLEOTIDE SEQUENCE</scope>
</reference>
<dbReference type="Proteomes" id="UP000035680">
    <property type="component" value="Unassembled WGS sequence"/>
</dbReference>
<dbReference type="GO" id="GO:0007165">
    <property type="term" value="P:signal transduction"/>
    <property type="evidence" value="ECO:0007669"/>
    <property type="project" value="InterPro"/>
</dbReference>
<feature type="region of interest" description="Disordered" evidence="1">
    <location>
        <begin position="1"/>
        <end position="29"/>
    </location>
</feature>
<name>A0A0K0F727_STRVS</name>
<feature type="compositionally biased region" description="Basic residues" evidence="1">
    <location>
        <begin position="1"/>
        <end position="16"/>
    </location>
</feature>
<proteinExistence type="predicted"/>
<dbReference type="WBParaSite" id="SVE_0462300.1">
    <property type="protein sequence ID" value="SVE_0462300.1"/>
    <property type="gene ID" value="SVE_0462300"/>
</dbReference>
<feature type="compositionally biased region" description="Basic and acidic residues" evidence="1">
    <location>
        <begin position="17"/>
        <end position="26"/>
    </location>
</feature>
<evidence type="ECO:0000256" key="1">
    <source>
        <dbReference type="SAM" id="MobiDB-lite"/>
    </source>
</evidence>
<dbReference type="AlphaFoldDB" id="A0A0K0F727"/>
<feature type="domain" description="Rho-GAP" evidence="2">
    <location>
        <begin position="125"/>
        <end position="310"/>
    </location>
</feature>
<dbReference type="PROSITE" id="PS50238">
    <property type="entry name" value="RHOGAP"/>
    <property type="match status" value="1"/>
</dbReference>
<evidence type="ECO:0000313" key="4">
    <source>
        <dbReference type="WBParaSite" id="SVE_0462300.1"/>
    </source>
</evidence>
<reference evidence="4" key="2">
    <citation type="submission" date="2015-08" db="UniProtKB">
        <authorList>
            <consortium name="WormBaseParasite"/>
        </authorList>
    </citation>
    <scope>IDENTIFICATION</scope>
</reference>
<dbReference type="Gene3D" id="1.10.555.10">
    <property type="entry name" value="Rho GTPase activation protein"/>
    <property type="match status" value="1"/>
</dbReference>
<dbReference type="InterPro" id="IPR000198">
    <property type="entry name" value="RhoGAP_dom"/>
</dbReference>
<sequence>MSSKNKRNKKRNGKCKNKNDEDRDKSNNTNNIIENKHFFIKNKSCIDITLEEEKNKNIEIDCLVSMNSIIDNVTLGEKLSSESHSKMTSKKNCTDGTNFYKISTNYHNEKQLISNDFISSNKTSSELYSEFLVQPALQYFLAIICDLKIDDKNKQRLGVRYVRTPEVQKLLFKLVKKKKISKENEVDTADLNVIISVLKEILSQFPGGIFSDDNEEFISVTLSSSLDYVLVYISGLISSLPLFLRQFTYLICKSLNNLAKQSAGSLTDSYTDIVLLFTPVLFPTAIKDMSRFLRASRISLILIDLCDKVFKPLMEIKEVYENDEEFFKMVVQSLSKLANGMEISDSETDYESLIKEYNESLDVIDTVSTNVQKSKNDYYQFTYFEQ</sequence>
<organism evidence="3 4">
    <name type="scientific">Strongyloides venezuelensis</name>
    <name type="common">Threadworm</name>
    <dbReference type="NCBI Taxonomy" id="75913"/>
    <lineage>
        <taxon>Eukaryota</taxon>
        <taxon>Metazoa</taxon>
        <taxon>Ecdysozoa</taxon>
        <taxon>Nematoda</taxon>
        <taxon>Chromadorea</taxon>
        <taxon>Rhabditida</taxon>
        <taxon>Tylenchina</taxon>
        <taxon>Panagrolaimomorpha</taxon>
        <taxon>Strongyloidoidea</taxon>
        <taxon>Strongyloididae</taxon>
        <taxon>Strongyloides</taxon>
    </lineage>
</organism>
<protein>
    <submittedName>
        <fullName evidence="4">Rho-GAP domain-containing protein</fullName>
    </submittedName>
</protein>
<evidence type="ECO:0000259" key="2">
    <source>
        <dbReference type="PROSITE" id="PS50238"/>
    </source>
</evidence>
<dbReference type="Pfam" id="PF00620">
    <property type="entry name" value="RhoGAP"/>
    <property type="match status" value="1"/>
</dbReference>